<evidence type="ECO:0000313" key="3">
    <source>
        <dbReference type="EMBL" id="MCK8481713.1"/>
    </source>
</evidence>
<protein>
    <submittedName>
        <fullName evidence="3">DUF6090 family protein</fullName>
    </submittedName>
</protein>
<evidence type="ECO:0000313" key="4">
    <source>
        <dbReference type="Proteomes" id="UP001203687"/>
    </source>
</evidence>
<dbReference type="Pfam" id="PF19578">
    <property type="entry name" value="DUF6090"/>
    <property type="match status" value="1"/>
</dbReference>
<keyword evidence="2" id="KW-0472">Membrane</keyword>
<dbReference type="InterPro" id="IPR045749">
    <property type="entry name" value="DUF6090"/>
</dbReference>
<keyword evidence="1" id="KW-0175">Coiled coil</keyword>
<keyword evidence="4" id="KW-1185">Reference proteome</keyword>
<dbReference type="Proteomes" id="UP001203687">
    <property type="component" value="Unassembled WGS sequence"/>
</dbReference>
<feature type="transmembrane region" description="Helical" evidence="2">
    <location>
        <begin position="21"/>
        <end position="42"/>
    </location>
</feature>
<keyword evidence="2" id="KW-0812">Transmembrane</keyword>
<reference evidence="3" key="1">
    <citation type="submission" date="2022-04" db="EMBL/GenBank/DDBJ databases">
        <authorList>
            <person name="Ren T."/>
        </authorList>
    </citation>
    <scope>NUCLEOTIDE SEQUENCE</scope>
    <source>
        <strain evidence="3">F63249</strain>
    </source>
</reference>
<keyword evidence="2" id="KW-1133">Transmembrane helix</keyword>
<dbReference type="EMBL" id="JALPQF010000014">
    <property type="protein sequence ID" value="MCK8481713.1"/>
    <property type="molecule type" value="Genomic_DNA"/>
</dbReference>
<dbReference type="RefSeq" id="WP_248413561.1">
    <property type="nucleotide sequence ID" value="NZ_JALPQF010000014.1"/>
</dbReference>
<organism evidence="3 4">
    <name type="scientific">Psychroserpens algicola</name>
    <dbReference type="NCBI Taxonomy" id="1719034"/>
    <lineage>
        <taxon>Bacteria</taxon>
        <taxon>Pseudomonadati</taxon>
        <taxon>Bacteroidota</taxon>
        <taxon>Flavobacteriia</taxon>
        <taxon>Flavobacteriales</taxon>
        <taxon>Flavobacteriaceae</taxon>
        <taxon>Psychroserpens</taxon>
    </lineage>
</organism>
<gene>
    <name evidence="3" type="ORF">MUY34_13860</name>
</gene>
<sequence length="253" mass="28936">MIKFFKKIRQKTLAENKFSKYLLYAIGEIILVVIGILIALQINNLNEEKKENKALQQNLLIIKGNIEGDLVLLDSLRMLREKLIPNYKKEQLTFFNNNFNPQTTMEAARCFDAISFRANTSGFDALEKSPYLSLINGSTLHKLLLEQKTAIETVSITENETNKTIDDLEARMSYITDLNTGYAFLSMDEDAMKKANITMVEIAKFFNEIHSSILYRNIIAKASLRDITIIPQYNALIQINNEVIAEIDKITKD</sequence>
<name>A0ABT0HBI2_9FLAO</name>
<evidence type="ECO:0000256" key="1">
    <source>
        <dbReference type="SAM" id="Coils"/>
    </source>
</evidence>
<feature type="coiled-coil region" evidence="1">
    <location>
        <begin position="38"/>
        <end position="65"/>
    </location>
</feature>
<evidence type="ECO:0000256" key="2">
    <source>
        <dbReference type="SAM" id="Phobius"/>
    </source>
</evidence>
<comment type="caution">
    <text evidence="3">The sequence shown here is derived from an EMBL/GenBank/DDBJ whole genome shotgun (WGS) entry which is preliminary data.</text>
</comment>
<accession>A0ABT0HBI2</accession>
<proteinExistence type="predicted"/>